<feature type="region of interest" description="Disordered" evidence="1">
    <location>
        <begin position="47"/>
        <end position="69"/>
    </location>
</feature>
<evidence type="ECO:0000313" key="2">
    <source>
        <dbReference type="EMBL" id="PKC11167.1"/>
    </source>
</evidence>
<organism evidence="2 3">
    <name type="scientific">Rhizophagus irregularis</name>
    <dbReference type="NCBI Taxonomy" id="588596"/>
    <lineage>
        <taxon>Eukaryota</taxon>
        <taxon>Fungi</taxon>
        <taxon>Fungi incertae sedis</taxon>
        <taxon>Mucoromycota</taxon>
        <taxon>Glomeromycotina</taxon>
        <taxon>Glomeromycetes</taxon>
        <taxon>Glomerales</taxon>
        <taxon>Glomeraceae</taxon>
        <taxon>Rhizophagus</taxon>
    </lineage>
</organism>
<evidence type="ECO:0000256" key="1">
    <source>
        <dbReference type="SAM" id="MobiDB-lite"/>
    </source>
</evidence>
<feature type="non-terminal residue" evidence="2">
    <location>
        <position position="69"/>
    </location>
</feature>
<reference evidence="2 3" key="1">
    <citation type="submission" date="2016-04" db="EMBL/GenBank/DDBJ databases">
        <title>Genome analyses suggest a sexual origin of heterokaryosis in a supposedly ancient asexual fungus.</title>
        <authorList>
            <person name="Ropars J."/>
            <person name="Sedzielewska K."/>
            <person name="Noel J."/>
            <person name="Charron P."/>
            <person name="Farinelli L."/>
            <person name="Marton T."/>
            <person name="Kruger M."/>
            <person name="Pelin A."/>
            <person name="Brachmann A."/>
            <person name="Corradi N."/>
        </authorList>
    </citation>
    <scope>NUCLEOTIDE SEQUENCE [LARGE SCALE GENOMIC DNA]</scope>
    <source>
        <strain evidence="2 3">A5</strain>
    </source>
</reference>
<accession>A0A2N0PWE5</accession>
<proteinExistence type="predicted"/>
<sequence>MSYDCRMLATGNQAGKIYLWDVQEDCVDYYIEKKRLEYQEIKNDKTFEKKKKSNKKTNKKTNKNNETNI</sequence>
<feature type="compositionally biased region" description="Basic residues" evidence="1">
    <location>
        <begin position="48"/>
        <end position="62"/>
    </location>
</feature>
<dbReference type="EMBL" id="LLXJ01000329">
    <property type="protein sequence ID" value="PKC11167.1"/>
    <property type="molecule type" value="Genomic_DNA"/>
</dbReference>
<dbReference type="AlphaFoldDB" id="A0A2N0PWE5"/>
<dbReference type="Proteomes" id="UP000232722">
    <property type="component" value="Unassembled WGS sequence"/>
</dbReference>
<comment type="caution">
    <text evidence="2">The sequence shown here is derived from an EMBL/GenBank/DDBJ whole genome shotgun (WGS) entry which is preliminary data.</text>
</comment>
<evidence type="ECO:0000313" key="3">
    <source>
        <dbReference type="Proteomes" id="UP000232722"/>
    </source>
</evidence>
<protein>
    <submittedName>
        <fullName evidence="2">Uncharacterized protein</fullName>
    </submittedName>
</protein>
<gene>
    <name evidence="2" type="ORF">RhiirA5_354620</name>
</gene>
<reference evidence="2 3" key="2">
    <citation type="submission" date="2017-09" db="EMBL/GenBank/DDBJ databases">
        <title>Extensive intraspecific genome diversity in a model arbuscular mycorrhizal fungus.</title>
        <authorList>
            <person name="Chen E.C."/>
            <person name="Morin E."/>
            <person name="Beaudet D."/>
            <person name="Noel J."/>
            <person name="Ndikumana S."/>
            <person name="Charron P."/>
            <person name="St-Onge C."/>
            <person name="Giorgi J."/>
            <person name="Grigoriev I.V."/>
            <person name="Roux C."/>
            <person name="Martin F.M."/>
            <person name="Corradi N."/>
        </authorList>
    </citation>
    <scope>NUCLEOTIDE SEQUENCE [LARGE SCALE GENOMIC DNA]</scope>
    <source>
        <strain evidence="2 3">A5</strain>
    </source>
</reference>
<name>A0A2N0PWE5_9GLOM</name>